<keyword evidence="2" id="KW-0812">Transmembrane</keyword>
<evidence type="ECO:0000256" key="1">
    <source>
        <dbReference type="SAM" id="MobiDB-lite"/>
    </source>
</evidence>
<gene>
    <name evidence="3" type="ORF">QBC32DRAFT_260561</name>
</gene>
<reference evidence="3" key="2">
    <citation type="submission" date="2023-06" db="EMBL/GenBank/DDBJ databases">
        <authorList>
            <consortium name="Lawrence Berkeley National Laboratory"/>
            <person name="Mondo S.J."/>
            <person name="Hensen N."/>
            <person name="Bonometti L."/>
            <person name="Westerberg I."/>
            <person name="Brannstrom I.O."/>
            <person name="Guillou S."/>
            <person name="Cros-Aarteil S."/>
            <person name="Calhoun S."/>
            <person name="Haridas S."/>
            <person name="Kuo A."/>
            <person name="Pangilinan J."/>
            <person name="Riley R."/>
            <person name="Labutti K."/>
            <person name="Andreopoulos B."/>
            <person name="Lipzen A."/>
            <person name="Chen C."/>
            <person name="Yanf M."/>
            <person name="Daum C."/>
            <person name="Ng V."/>
            <person name="Clum A."/>
            <person name="Steindorff A."/>
            <person name="Ohm R."/>
            <person name="Martin F."/>
            <person name="Silar P."/>
            <person name="Natvig D."/>
            <person name="Lalanne C."/>
            <person name="Gautier V."/>
            <person name="Ament-Velasquez S.L."/>
            <person name="Kruys A."/>
            <person name="Hutchinson M.I."/>
            <person name="Powell A.J."/>
            <person name="Barry K."/>
            <person name="Miller A.N."/>
            <person name="Grigoriev I.V."/>
            <person name="Debuchy R."/>
            <person name="Gladieux P."/>
            <person name="Thoren M.H."/>
            <person name="Johannesson H."/>
        </authorList>
    </citation>
    <scope>NUCLEOTIDE SEQUENCE</scope>
    <source>
        <strain evidence="3">CBS 626.80</strain>
    </source>
</reference>
<organism evidence="3 4">
    <name type="scientific">Pseudoneurospora amorphoporcata</name>
    <dbReference type="NCBI Taxonomy" id="241081"/>
    <lineage>
        <taxon>Eukaryota</taxon>
        <taxon>Fungi</taxon>
        <taxon>Dikarya</taxon>
        <taxon>Ascomycota</taxon>
        <taxon>Pezizomycotina</taxon>
        <taxon>Sordariomycetes</taxon>
        <taxon>Sordariomycetidae</taxon>
        <taxon>Sordariales</taxon>
        <taxon>Sordariaceae</taxon>
        <taxon>Pseudoneurospora</taxon>
    </lineage>
</organism>
<proteinExistence type="predicted"/>
<accession>A0AAN6NUP7</accession>
<feature type="transmembrane region" description="Helical" evidence="2">
    <location>
        <begin position="190"/>
        <end position="212"/>
    </location>
</feature>
<dbReference type="PANTHER" id="PTHR37576:SF2">
    <property type="entry name" value="DEFECT AT LOW TEMPERATURE PROTEIN 1"/>
    <property type="match status" value="1"/>
</dbReference>
<name>A0AAN6NUP7_9PEZI</name>
<evidence type="ECO:0000313" key="3">
    <source>
        <dbReference type="EMBL" id="KAK3952216.1"/>
    </source>
</evidence>
<dbReference type="PANTHER" id="PTHR37576">
    <property type="entry name" value="DEFECT AT LOW TEMPERATURE PROTEIN 1"/>
    <property type="match status" value="1"/>
</dbReference>
<comment type="caution">
    <text evidence="3">The sequence shown here is derived from an EMBL/GenBank/DDBJ whole genome shotgun (WGS) entry which is preliminary data.</text>
</comment>
<keyword evidence="2" id="KW-0472">Membrane</keyword>
<evidence type="ECO:0000256" key="2">
    <source>
        <dbReference type="SAM" id="Phobius"/>
    </source>
</evidence>
<dbReference type="Pfam" id="PF11374">
    <property type="entry name" value="DUF3176"/>
    <property type="match status" value="1"/>
</dbReference>
<keyword evidence="2" id="KW-1133">Transmembrane helix</keyword>
<feature type="compositionally biased region" description="Basic and acidic residues" evidence="1">
    <location>
        <begin position="87"/>
        <end position="105"/>
    </location>
</feature>
<dbReference type="Proteomes" id="UP001303222">
    <property type="component" value="Unassembled WGS sequence"/>
</dbReference>
<protein>
    <submittedName>
        <fullName evidence="3">Uncharacterized protein</fullName>
    </submittedName>
</protein>
<feature type="region of interest" description="Disordered" evidence="1">
    <location>
        <begin position="1"/>
        <end position="106"/>
    </location>
</feature>
<dbReference type="EMBL" id="MU859128">
    <property type="protein sequence ID" value="KAK3952216.1"/>
    <property type="molecule type" value="Genomic_DNA"/>
</dbReference>
<feature type="transmembrane region" description="Helical" evidence="2">
    <location>
        <begin position="612"/>
        <end position="635"/>
    </location>
</feature>
<evidence type="ECO:0000313" key="4">
    <source>
        <dbReference type="Proteomes" id="UP001303222"/>
    </source>
</evidence>
<dbReference type="AlphaFoldDB" id="A0AAN6NUP7"/>
<keyword evidence="4" id="KW-1185">Reference proteome</keyword>
<sequence>MDSTREGLLSRGPQHRQQNSLGYFEDGTPIQTPPPLYSSSFQDDARDRASNQQHNYRPAGHLGGINFAGWQPLSSVPDGEDQGDQEQQAKENPFRDQDPSFDDRPVYNLEISNKPGSSYTRENGPDGVYVSKLRPWSSRWNMKHLPWKSLVPLVLCFTSIGASLYTAYRAENRPVKDWSFPIVGNVQPPTILAFFSAMTNSLMLLAFTNAWVTMFWLQAMQPGGVPIADLHYHTQGAMGLAGALSALLKGRSIGISLVCIMIAASSIARGPLIQRAVSVQTYEFSVNGTIDLPIMRSVTDGWGGRFNENSGNDMASFDEGFSQAIRDFQAKAPIHIPGLGQPCENCSFTVNGFGFDVMNCTEKTTPYHIFERWNMGPDFFKLDKNATFYEVYISFRLEYPSQHGSYDKWDWRYSIIPMGIETSILRKTDPDCKGNTTTRVCFLRPSRLKYKLFMDKGSNVTFQSSDWKSDVVVEHVTLIYPYRNETSTILPLGLFAKNLFESRAMLYEGSGDHDMTYSGLGGYLYHREHVPGTRRCWGTWDDPFDDIMNSYRDLGLRLSIREAMEKREEAENLRAIGNVTDADALMEKVMQKNVEFVSNQASLRYVVDKGKLWLGLGVSFIGPLATLILLLWQWWGRAMFMGSPGLGRTFSMSPLEIANAFFGDGGGGVPVARRTTMSTSYPPGSGSESTSKADSSLTAVEMEVDQGDYQNLNQQQHTHTLAPILKGCSSNSSASQIVKHIRRRTIAMNGNGGLVRNKEPRVQYGVEESSGRLAFVIIERGEDGETAVRRPRSKEML</sequence>
<dbReference type="InterPro" id="IPR021514">
    <property type="entry name" value="DUF3176"/>
</dbReference>
<reference evidence="3" key="1">
    <citation type="journal article" date="2023" name="Mol. Phylogenet. Evol.">
        <title>Genome-scale phylogeny and comparative genomics of the fungal order Sordariales.</title>
        <authorList>
            <person name="Hensen N."/>
            <person name="Bonometti L."/>
            <person name="Westerberg I."/>
            <person name="Brannstrom I.O."/>
            <person name="Guillou S."/>
            <person name="Cros-Aarteil S."/>
            <person name="Calhoun S."/>
            <person name="Haridas S."/>
            <person name="Kuo A."/>
            <person name="Mondo S."/>
            <person name="Pangilinan J."/>
            <person name="Riley R."/>
            <person name="LaButti K."/>
            <person name="Andreopoulos B."/>
            <person name="Lipzen A."/>
            <person name="Chen C."/>
            <person name="Yan M."/>
            <person name="Daum C."/>
            <person name="Ng V."/>
            <person name="Clum A."/>
            <person name="Steindorff A."/>
            <person name="Ohm R.A."/>
            <person name="Martin F."/>
            <person name="Silar P."/>
            <person name="Natvig D.O."/>
            <person name="Lalanne C."/>
            <person name="Gautier V."/>
            <person name="Ament-Velasquez S.L."/>
            <person name="Kruys A."/>
            <person name="Hutchinson M.I."/>
            <person name="Powell A.J."/>
            <person name="Barry K."/>
            <person name="Miller A.N."/>
            <person name="Grigoriev I.V."/>
            <person name="Debuchy R."/>
            <person name="Gladieux P."/>
            <person name="Hiltunen Thoren M."/>
            <person name="Johannesson H."/>
        </authorList>
    </citation>
    <scope>NUCLEOTIDE SEQUENCE</scope>
    <source>
        <strain evidence="3">CBS 626.80</strain>
    </source>
</reference>
<feature type="transmembrane region" description="Helical" evidence="2">
    <location>
        <begin position="149"/>
        <end position="170"/>
    </location>
</feature>